<dbReference type="InterPro" id="IPR017970">
    <property type="entry name" value="Homeobox_CS"/>
</dbReference>
<evidence type="ECO:0000256" key="2">
    <source>
        <dbReference type="ARBA" id="ARBA00023155"/>
    </source>
</evidence>
<reference evidence="8" key="2">
    <citation type="journal article" date="2020" name="Nat. Commun.">
        <title>Large-scale genome sequencing of mycorrhizal fungi provides insights into the early evolution of symbiotic traits.</title>
        <authorList>
            <person name="Miyauchi S."/>
            <person name="Kiss E."/>
            <person name="Kuo A."/>
            <person name="Drula E."/>
            <person name="Kohler A."/>
            <person name="Sanchez-Garcia M."/>
            <person name="Morin E."/>
            <person name="Andreopoulos B."/>
            <person name="Barry K.W."/>
            <person name="Bonito G."/>
            <person name="Buee M."/>
            <person name="Carver A."/>
            <person name="Chen C."/>
            <person name="Cichocki N."/>
            <person name="Clum A."/>
            <person name="Culley D."/>
            <person name="Crous P.W."/>
            <person name="Fauchery L."/>
            <person name="Girlanda M."/>
            <person name="Hayes R.D."/>
            <person name="Keri Z."/>
            <person name="LaButti K."/>
            <person name="Lipzen A."/>
            <person name="Lombard V."/>
            <person name="Magnuson J."/>
            <person name="Maillard F."/>
            <person name="Murat C."/>
            <person name="Nolan M."/>
            <person name="Ohm R.A."/>
            <person name="Pangilinan J."/>
            <person name="Pereira M.F."/>
            <person name="Perotto S."/>
            <person name="Peter M."/>
            <person name="Pfister S."/>
            <person name="Riley R."/>
            <person name="Sitrit Y."/>
            <person name="Stielow J.B."/>
            <person name="Szollosi G."/>
            <person name="Zifcakova L."/>
            <person name="Stursova M."/>
            <person name="Spatafora J.W."/>
            <person name="Tedersoo L."/>
            <person name="Vaario L.M."/>
            <person name="Yamada A."/>
            <person name="Yan M."/>
            <person name="Wang P."/>
            <person name="Xu J."/>
            <person name="Bruns T."/>
            <person name="Baldrian P."/>
            <person name="Vilgalys R."/>
            <person name="Dunand C."/>
            <person name="Henrissat B."/>
            <person name="Grigoriev I.V."/>
            <person name="Hibbett D."/>
            <person name="Nagy L.G."/>
            <person name="Martin F.M."/>
        </authorList>
    </citation>
    <scope>NUCLEOTIDE SEQUENCE</scope>
    <source>
        <strain evidence="8">Prilba</strain>
    </source>
</reference>
<keyword evidence="2 4" id="KW-0371">Homeobox</keyword>
<evidence type="ECO:0000313" key="9">
    <source>
        <dbReference type="Proteomes" id="UP000759537"/>
    </source>
</evidence>
<feature type="region of interest" description="Disordered" evidence="6">
    <location>
        <begin position="59"/>
        <end position="128"/>
    </location>
</feature>
<dbReference type="InterPro" id="IPR001356">
    <property type="entry name" value="HD"/>
</dbReference>
<dbReference type="Proteomes" id="UP000759537">
    <property type="component" value="Unassembled WGS sequence"/>
</dbReference>
<evidence type="ECO:0000256" key="3">
    <source>
        <dbReference type="ARBA" id="ARBA00023242"/>
    </source>
</evidence>
<evidence type="ECO:0000313" key="8">
    <source>
        <dbReference type="EMBL" id="KAF8475301.1"/>
    </source>
</evidence>
<dbReference type="GO" id="GO:0005634">
    <property type="term" value="C:nucleus"/>
    <property type="evidence" value="ECO:0007669"/>
    <property type="project" value="UniProtKB-SubCell"/>
</dbReference>
<feature type="region of interest" description="Disordered" evidence="6">
    <location>
        <begin position="1"/>
        <end position="34"/>
    </location>
</feature>
<keyword evidence="3 4" id="KW-0539">Nucleus</keyword>
<comment type="caution">
    <text evidence="8">The sequence shown here is derived from an EMBL/GenBank/DDBJ whole genome shotgun (WGS) entry which is preliminary data.</text>
</comment>
<dbReference type="AlphaFoldDB" id="A0A9P5MRG3"/>
<feature type="compositionally biased region" description="Low complexity" evidence="6">
    <location>
        <begin position="13"/>
        <end position="30"/>
    </location>
</feature>
<evidence type="ECO:0000256" key="4">
    <source>
        <dbReference type="PROSITE-ProRule" id="PRU00108"/>
    </source>
</evidence>
<feature type="compositionally biased region" description="Pro residues" evidence="6">
    <location>
        <begin position="115"/>
        <end position="128"/>
    </location>
</feature>
<dbReference type="SMART" id="SM00389">
    <property type="entry name" value="HOX"/>
    <property type="match status" value="1"/>
</dbReference>
<evidence type="ECO:0000256" key="5">
    <source>
        <dbReference type="RuleBase" id="RU000682"/>
    </source>
</evidence>
<dbReference type="OrthoDB" id="6159439at2759"/>
<feature type="region of interest" description="Disordered" evidence="6">
    <location>
        <begin position="300"/>
        <end position="398"/>
    </location>
</feature>
<dbReference type="GO" id="GO:0000981">
    <property type="term" value="F:DNA-binding transcription factor activity, RNA polymerase II-specific"/>
    <property type="evidence" value="ECO:0007669"/>
    <property type="project" value="InterPro"/>
</dbReference>
<dbReference type="PANTHER" id="PTHR46255">
    <property type="entry name" value="SHORT STATURE HOMEOBOX"/>
    <property type="match status" value="1"/>
</dbReference>
<name>A0A9P5MRG3_9AGAM</name>
<feature type="compositionally biased region" description="Polar residues" evidence="6">
    <location>
        <begin position="84"/>
        <end position="107"/>
    </location>
</feature>
<comment type="subcellular location">
    <subcellularLocation>
        <location evidence="4 5">Nucleus</location>
    </subcellularLocation>
</comment>
<dbReference type="PROSITE" id="PS50071">
    <property type="entry name" value="HOMEOBOX_2"/>
    <property type="match status" value="1"/>
</dbReference>
<evidence type="ECO:0000256" key="6">
    <source>
        <dbReference type="SAM" id="MobiDB-lite"/>
    </source>
</evidence>
<protein>
    <recommendedName>
        <fullName evidence="7">Homeobox domain-containing protein</fullName>
    </recommendedName>
</protein>
<dbReference type="Gene3D" id="1.10.10.60">
    <property type="entry name" value="Homeodomain-like"/>
    <property type="match status" value="1"/>
</dbReference>
<dbReference type="GO" id="GO:1990837">
    <property type="term" value="F:sequence-specific double-stranded DNA binding"/>
    <property type="evidence" value="ECO:0007669"/>
    <property type="project" value="TreeGrafter"/>
</dbReference>
<reference evidence="8" key="1">
    <citation type="submission" date="2019-10" db="EMBL/GenBank/DDBJ databases">
        <authorList>
            <consortium name="DOE Joint Genome Institute"/>
            <person name="Kuo A."/>
            <person name="Miyauchi S."/>
            <person name="Kiss E."/>
            <person name="Drula E."/>
            <person name="Kohler A."/>
            <person name="Sanchez-Garcia M."/>
            <person name="Andreopoulos B."/>
            <person name="Barry K.W."/>
            <person name="Bonito G."/>
            <person name="Buee M."/>
            <person name="Carver A."/>
            <person name="Chen C."/>
            <person name="Cichocki N."/>
            <person name="Clum A."/>
            <person name="Culley D."/>
            <person name="Crous P.W."/>
            <person name="Fauchery L."/>
            <person name="Girlanda M."/>
            <person name="Hayes R."/>
            <person name="Keri Z."/>
            <person name="LaButti K."/>
            <person name="Lipzen A."/>
            <person name="Lombard V."/>
            <person name="Magnuson J."/>
            <person name="Maillard F."/>
            <person name="Morin E."/>
            <person name="Murat C."/>
            <person name="Nolan M."/>
            <person name="Ohm R."/>
            <person name="Pangilinan J."/>
            <person name="Pereira M."/>
            <person name="Perotto S."/>
            <person name="Peter M."/>
            <person name="Riley R."/>
            <person name="Sitrit Y."/>
            <person name="Stielow B."/>
            <person name="Szollosi G."/>
            <person name="Zifcakova L."/>
            <person name="Stursova M."/>
            <person name="Spatafora J.W."/>
            <person name="Tedersoo L."/>
            <person name="Vaario L.-M."/>
            <person name="Yamada A."/>
            <person name="Yan M."/>
            <person name="Wang P."/>
            <person name="Xu J."/>
            <person name="Bruns T."/>
            <person name="Baldrian P."/>
            <person name="Vilgalys R."/>
            <person name="Henrissat B."/>
            <person name="Grigoriev I.V."/>
            <person name="Hibbett D."/>
            <person name="Nagy L.G."/>
            <person name="Martin F.M."/>
        </authorList>
    </citation>
    <scope>NUCLEOTIDE SEQUENCE</scope>
    <source>
        <strain evidence="8">Prilba</strain>
    </source>
</reference>
<keyword evidence="1 4" id="KW-0238">DNA-binding</keyword>
<sequence length="398" mass="43637">MSHHDYRNHGRQSPTGSDSHSGSSDSEQGSLFNPHLNTTLLASFDTMSNNYPTITRHTARRSTPLPYGQPDDPPSQQQQKHAQHSTYPPNPYQQVSKTRYHNGQTHAGVSYNRASPPPSSADPWQAPPLDVPVGGRMQGQAYYQYHADLQIPHTSRSPHLLNTPASGITQYQSPAIPAYPARQSPSRGAAPTAAAADTVDGLTLAMGHVSLDHSNPISRGSTPLPYSRATPSPSPVPYDVPPETHEPTTKKKRKRADARQLEALNRMYARTAFPSTEERQQVARDLDMSARSVQIWFQNKRQASRQGRNPANSSTSRVPVTLPEDTPPIAFHSRGTPSPPIVIHPRGSPTPMSPMGESSHRSRSPLPAMMRSGQTPSPPSGRSRADIDPRRQWPGRGY</sequence>
<feature type="compositionally biased region" description="Polar residues" evidence="6">
    <location>
        <begin position="300"/>
        <end position="318"/>
    </location>
</feature>
<feature type="domain" description="Homeobox" evidence="7">
    <location>
        <begin position="247"/>
        <end position="307"/>
    </location>
</feature>
<gene>
    <name evidence="8" type="ORF">DFH94DRAFT_695305</name>
</gene>
<dbReference type="CDD" id="cd00086">
    <property type="entry name" value="homeodomain"/>
    <property type="match status" value="1"/>
</dbReference>
<keyword evidence="9" id="KW-1185">Reference proteome</keyword>
<evidence type="ECO:0000256" key="1">
    <source>
        <dbReference type="ARBA" id="ARBA00023125"/>
    </source>
</evidence>
<dbReference type="SUPFAM" id="SSF46689">
    <property type="entry name" value="Homeodomain-like"/>
    <property type="match status" value="1"/>
</dbReference>
<proteinExistence type="predicted"/>
<accession>A0A9P5MRG3</accession>
<dbReference type="InterPro" id="IPR052631">
    <property type="entry name" value="Paired_homeobox_Bicoid"/>
</dbReference>
<dbReference type="InterPro" id="IPR009057">
    <property type="entry name" value="Homeodomain-like_sf"/>
</dbReference>
<dbReference type="Pfam" id="PF00046">
    <property type="entry name" value="Homeodomain"/>
    <property type="match status" value="1"/>
</dbReference>
<organism evidence="8 9">
    <name type="scientific">Russula ochroleuca</name>
    <dbReference type="NCBI Taxonomy" id="152965"/>
    <lineage>
        <taxon>Eukaryota</taxon>
        <taxon>Fungi</taxon>
        <taxon>Dikarya</taxon>
        <taxon>Basidiomycota</taxon>
        <taxon>Agaricomycotina</taxon>
        <taxon>Agaricomycetes</taxon>
        <taxon>Russulales</taxon>
        <taxon>Russulaceae</taxon>
        <taxon>Russula</taxon>
    </lineage>
</organism>
<feature type="DNA-binding region" description="Homeobox" evidence="4">
    <location>
        <begin position="249"/>
        <end position="308"/>
    </location>
</feature>
<dbReference type="EMBL" id="WHVB01000016">
    <property type="protein sequence ID" value="KAF8475301.1"/>
    <property type="molecule type" value="Genomic_DNA"/>
</dbReference>
<dbReference type="PROSITE" id="PS00027">
    <property type="entry name" value="HOMEOBOX_1"/>
    <property type="match status" value="1"/>
</dbReference>
<evidence type="ECO:0000259" key="7">
    <source>
        <dbReference type="PROSITE" id="PS50071"/>
    </source>
</evidence>
<feature type="region of interest" description="Disordered" evidence="6">
    <location>
        <begin position="213"/>
        <end position="257"/>
    </location>
</feature>
<dbReference type="PANTHER" id="PTHR46255:SF3">
    <property type="entry name" value="HOMEOBOX DOMAIN-CONTAINING PROTEIN"/>
    <property type="match status" value="1"/>
</dbReference>